<proteinExistence type="predicted"/>
<evidence type="ECO:0000256" key="1">
    <source>
        <dbReference type="SAM" id="Phobius"/>
    </source>
</evidence>
<name>A0A0R2LE52_9LACO</name>
<keyword evidence="3" id="KW-1185">Reference proteome</keyword>
<evidence type="ECO:0000313" key="3">
    <source>
        <dbReference type="Proteomes" id="UP000051906"/>
    </source>
</evidence>
<keyword evidence="1" id="KW-1133">Transmembrane helix</keyword>
<dbReference type="STRING" id="616990.IV54_GL000960"/>
<dbReference type="PATRIC" id="fig|616990.3.peg.1033"/>
<sequence length="66" mass="7713">MDFMHLYFNKHFLSSRHFWAGMVVFFVFWPIRASHNPLSLIASLLLLAFALTEIGLGFFQNPDNTH</sequence>
<feature type="transmembrane region" description="Helical" evidence="1">
    <location>
        <begin position="38"/>
        <end position="59"/>
    </location>
</feature>
<protein>
    <submittedName>
        <fullName evidence="2">Uncharacterized protein</fullName>
    </submittedName>
</protein>
<accession>A0A0R2LE52</accession>
<comment type="caution">
    <text evidence="2">The sequence shown here is derived from an EMBL/GenBank/DDBJ whole genome shotgun (WGS) entry which is preliminary data.</text>
</comment>
<reference evidence="2 3" key="1">
    <citation type="journal article" date="2015" name="Genome Announc.">
        <title>Expanding the biotechnology potential of lactobacilli through comparative genomics of 213 strains and associated genera.</title>
        <authorList>
            <person name="Sun Z."/>
            <person name="Harris H.M."/>
            <person name="McCann A."/>
            <person name="Guo C."/>
            <person name="Argimon S."/>
            <person name="Zhang W."/>
            <person name="Yang X."/>
            <person name="Jeffery I.B."/>
            <person name="Cooney J.C."/>
            <person name="Kagawa T.F."/>
            <person name="Liu W."/>
            <person name="Song Y."/>
            <person name="Salvetti E."/>
            <person name="Wrobel A."/>
            <person name="Rasinkangas P."/>
            <person name="Parkhill J."/>
            <person name="Rea M.C."/>
            <person name="O'Sullivan O."/>
            <person name="Ritari J."/>
            <person name="Douillard F.P."/>
            <person name="Paul Ross R."/>
            <person name="Yang R."/>
            <person name="Briner A.E."/>
            <person name="Felis G.E."/>
            <person name="de Vos W.M."/>
            <person name="Barrangou R."/>
            <person name="Klaenhammer T.R."/>
            <person name="Caufield P.W."/>
            <person name="Cui Y."/>
            <person name="Zhang H."/>
            <person name="O'Toole P.W."/>
        </authorList>
    </citation>
    <scope>NUCLEOTIDE SEQUENCE [LARGE SCALE GENOMIC DNA]</scope>
    <source>
        <strain evidence="2 3">DSM 22467</strain>
    </source>
</reference>
<evidence type="ECO:0000313" key="2">
    <source>
        <dbReference type="EMBL" id="KRN98229.1"/>
    </source>
</evidence>
<dbReference type="AlphaFoldDB" id="A0A0R2LE52"/>
<feature type="transmembrane region" description="Helical" evidence="1">
    <location>
        <begin position="12"/>
        <end position="31"/>
    </location>
</feature>
<dbReference type="EMBL" id="JQCA01000157">
    <property type="protein sequence ID" value="KRN98229.1"/>
    <property type="molecule type" value="Genomic_DNA"/>
</dbReference>
<dbReference type="Proteomes" id="UP000051906">
    <property type="component" value="Unassembled WGS sequence"/>
</dbReference>
<keyword evidence="1" id="KW-0472">Membrane</keyword>
<organism evidence="2 3">
    <name type="scientific">Levilactobacillus paucivorans</name>
    <dbReference type="NCBI Taxonomy" id="616990"/>
    <lineage>
        <taxon>Bacteria</taxon>
        <taxon>Bacillati</taxon>
        <taxon>Bacillota</taxon>
        <taxon>Bacilli</taxon>
        <taxon>Lactobacillales</taxon>
        <taxon>Lactobacillaceae</taxon>
        <taxon>Levilactobacillus</taxon>
    </lineage>
</organism>
<gene>
    <name evidence="2" type="ORF">IV54_GL000960</name>
</gene>
<keyword evidence="1" id="KW-0812">Transmembrane</keyword>